<protein>
    <submittedName>
        <fullName evidence="1">Uncharacterized protein</fullName>
    </submittedName>
</protein>
<proteinExistence type="predicted"/>
<sequence length="265" mass="30826">MNKLISIFIILTFLTISNFVNSKIDFPKIEVSKEESTYKFHDSLIKVFSIGQKRVVSDLLWVSTLLMGDEERVFNENSWMFHRFMTISKLEPLFYANYEHGGLYLSIIKDDVVGAKKVYEAGLKYYPNDFWLNYNAAFNDYFELGNIEDALEKYKVCLKSPLAKQHAQYLPSLIARIEASKGGLKEALIVLLNHYNNTANGLLKERLHINVYALKSEIDLKCLNAGAKNCQKQDFDEVDYLYKNGKYLAVKEWVKFRPKNKKKRE</sequence>
<dbReference type="AlphaFoldDB" id="A0A1Y5F1Q7"/>
<dbReference type="EMBL" id="MAAO01000016">
    <property type="protein sequence ID" value="OUR93057.1"/>
    <property type="molecule type" value="Genomic_DNA"/>
</dbReference>
<evidence type="ECO:0000313" key="2">
    <source>
        <dbReference type="Proteomes" id="UP000196531"/>
    </source>
</evidence>
<name>A0A1Y5F1Q7_9BACT</name>
<evidence type="ECO:0000313" key="1">
    <source>
        <dbReference type="EMBL" id="OUR93057.1"/>
    </source>
</evidence>
<comment type="caution">
    <text evidence="1">The sequence shown here is derived from an EMBL/GenBank/DDBJ whole genome shotgun (WGS) entry which is preliminary data.</text>
</comment>
<reference evidence="2" key="1">
    <citation type="journal article" date="2017" name="Proc. Natl. Acad. Sci. U.S.A.">
        <title>Simulation of Deepwater Horizon oil plume reveals substrate specialization within a complex community of hydrocarbon-degraders.</title>
        <authorList>
            <person name="Hu P."/>
            <person name="Dubinsky E.A."/>
            <person name="Probst A.J."/>
            <person name="Wang J."/>
            <person name="Sieber C.M.K."/>
            <person name="Tom L.M."/>
            <person name="Gardinali P."/>
            <person name="Banfield J.F."/>
            <person name="Atlas R.M."/>
            <person name="Andersen G.L."/>
        </authorList>
    </citation>
    <scope>NUCLEOTIDE SEQUENCE [LARGE SCALE GENOMIC DNA]</scope>
</reference>
<organism evidence="1 2">
    <name type="scientific">Halobacteriovorax marinus</name>
    <dbReference type="NCBI Taxonomy" id="97084"/>
    <lineage>
        <taxon>Bacteria</taxon>
        <taxon>Pseudomonadati</taxon>
        <taxon>Bdellovibrionota</taxon>
        <taxon>Bacteriovoracia</taxon>
        <taxon>Bacteriovoracales</taxon>
        <taxon>Halobacteriovoraceae</taxon>
        <taxon>Halobacteriovorax</taxon>
    </lineage>
</organism>
<dbReference type="Proteomes" id="UP000196531">
    <property type="component" value="Unassembled WGS sequence"/>
</dbReference>
<accession>A0A1Y5F1Q7</accession>
<gene>
    <name evidence="1" type="ORF">A9Q84_21375</name>
</gene>